<feature type="signal peptide" evidence="6">
    <location>
        <begin position="1"/>
        <end position="37"/>
    </location>
</feature>
<dbReference type="GO" id="GO:0005507">
    <property type="term" value="F:copper ion binding"/>
    <property type="evidence" value="ECO:0007669"/>
    <property type="project" value="InterPro"/>
</dbReference>
<keyword evidence="5" id="KW-1133">Transmembrane helix</keyword>
<evidence type="ECO:0000256" key="4">
    <source>
        <dbReference type="ARBA" id="ARBA00023008"/>
    </source>
</evidence>
<keyword evidence="5" id="KW-0812">Transmembrane</keyword>
<dbReference type="GO" id="GO:0030313">
    <property type="term" value="C:cell envelope"/>
    <property type="evidence" value="ECO:0007669"/>
    <property type="project" value="UniProtKB-SubCell"/>
</dbReference>
<dbReference type="SUPFAM" id="SSF81296">
    <property type="entry name" value="E set domains"/>
    <property type="match status" value="1"/>
</dbReference>
<dbReference type="RefSeq" id="WP_116418912.1">
    <property type="nucleotide sequence ID" value="NZ_NBXC01000019.1"/>
</dbReference>
<keyword evidence="4" id="KW-0186">Copper</keyword>
<evidence type="ECO:0000256" key="2">
    <source>
        <dbReference type="ARBA" id="ARBA00022723"/>
    </source>
</evidence>
<dbReference type="InterPro" id="IPR032694">
    <property type="entry name" value="CopC/D"/>
</dbReference>
<feature type="chain" id="PRO_5039618649" description="CopC domain-containing protein" evidence="6">
    <location>
        <begin position="38"/>
        <end position="237"/>
    </location>
</feature>
<dbReference type="Proteomes" id="UP000257080">
    <property type="component" value="Unassembled WGS sequence"/>
</dbReference>
<dbReference type="InterPro" id="IPR007348">
    <property type="entry name" value="CopC_dom"/>
</dbReference>
<proteinExistence type="predicted"/>
<evidence type="ECO:0000313" key="9">
    <source>
        <dbReference type="Proteomes" id="UP000257080"/>
    </source>
</evidence>
<evidence type="ECO:0000256" key="1">
    <source>
        <dbReference type="ARBA" id="ARBA00004196"/>
    </source>
</evidence>
<feature type="domain" description="CopC" evidence="7">
    <location>
        <begin position="38"/>
        <end position="132"/>
    </location>
</feature>
<dbReference type="Gene3D" id="2.60.40.1220">
    <property type="match status" value="1"/>
</dbReference>
<feature type="transmembrane region" description="Helical" evidence="5">
    <location>
        <begin position="211"/>
        <end position="231"/>
    </location>
</feature>
<keyword evidence="2" id="KW-0479">Metal-binding</keyword>
<dbReference type="Pfam" id="PF04234">
    <property type="entry name" value="CopC"/>
    <property type="match status" value="1"/>
</dbReference>
<dbReference type="InterPro" id="IPR014756">
    <property type="entry name" value="Ig_E-set"/>
</dbReference>
<dbReference type="GO" id="GO:0042597">
    <property type="term" value="C:periplasmic space"/>
    <property type="evidence" value="ECO:0007669"/>
    <property type="project" value="InterPro"/>
</dbReference>
<dbReference type="AlphaFoldDB" id="A0A3E0WBP0"/>
<dbReference type="OrthoDB" id="5242236at2"/>
<accession>A0A3E0WBP0</accession>
<comment type="subcellular location">
    <subcellularLocation>
        <location evidence="1">Cell envelope</location>
    </subcellularLocation>
</comment>
<dbReference type="EMBL" id="NBXE01000024">
    <property type="protein sequence ID" value="RFA26457.1"/>
    <property type="molecule type" value="Genomic_DNA"/>
</dbReference>
<keyword evidence="3 6" id="KW-0732">Signal</keyword>
<comment type="caution">
    <text evidence="8">The sequence shown here is derived from an EMBL/GenBank/DDBJ whole genome shotgun (WGS) entry which is preliminary data.</text>
</comment>
<gene>
    <name evidence="8" type="ORF">B7R25_10525</name>
</gene>
<protein>
    <recommendedName>
        <fullName evidence="7">CopC domain-containing protein</fullName>
    </recommendedName>
</protein>
<organism evidence="8 9">
    <name type="scientific">Subtercola boreus</name>
    <dbReference type="NCBI Taxonomy" id="120213"/>
    <lineage>
        <taxon>Bacteria</taxon>
        <taxon>Bacillati</taxon>
        <taxon>Actinomycetota</taxon>
        <taxon>Actinomycetes</taxon>
        <taxon>Micrococcales</taxon>
        <taxon>Microbacteriaceae</taxon>
        <taxon>Subtercola</taxon>
    </lineage>
</organism>
<keyword evidence="5" id="KW-0472">Membrane</keyword>
<dbReference type="PANTHER" id="PTHR34820:SF4">
    <property type="entry name" value="INNER MEMBRANE PROTEIN YEBZ"/>
    <property type="match status" value="1"/>
</dbReference>
<evidence type="ECO:0000313" key="8">
    <source>
        <dbReference type="EMBL" id="RFA26457.1"/>
    </source>
</evidence>
<sequence length="237" mass="24201">MPTFSLESRRRAAVSLLVGLVFAGVVAGAGAASPALAHDVVVSSTPDDGEVLTEPIKTVSMTFSDDILMGAGAVALMTVTDIDDGHHESGCVSIDGDSVSTDVALGESGEYLVTWQVVSSDGHPTSGTYTFEWKPSMPTATTTAMTYSPTCGDAWSGTAQSTSSGLESATATAAPVEPGTLPLNAVPEPTMTILNSAPAGQTDHSALTVPLLIALIVGIVAVLSAVVVIVMRRIRRT</sequence>
<dbReference type="PANTHER" id="PTHR34820">
    <property type="entry name" value="INNER MEMBRANE PROTEIN YEBZ"/>
    <property type="match status" value="1"/>
</dbReference>
<dbReference type="GO" id="GO:0046688">
    <property type="term" value="P:response to copper ion"/>
    <property type="evidence" value="ECO:0007669"/>
    <property type="project" value="InterPro"/>
</dbReference>
<dbReference type="InterPro" id="IPR014755">
    <property type="entry name" value="Cu-Rt/internalin_Ig-like"/>
</dbReference>
<dbReference type="GO" id="GO:0005886">
    <property type="term" value="C:plasma membrane"/>
    <property type="evidence" value="ECO:0007669"/>
    <property type="project" value="TreeGrafter"/>
</dbReference>
<reference evidence="8 9" key="1">
    <citation type="submission" date="2017-04" db="EMBL/GenBank/DDBJ databases">
        <title>Comparative genome analysis of Subtercola boreus.</title>
        <authorList>
            <person name="Cho Y.-J."/>
            <person name="Cho A."/>
            <person name="Kim O.-S."/>
            <person name="Lee J.-I."/>
        </authorList>
    </citation>
    <scope>NUCLEOTIDE SEQUENCE [LARGE SCALE GENOMIC DNA]</scope>
    <source>
        <strain evidence="8 9">P28004</strain>
    </source>
</reference>
<evidence type="ECO:0000256" key="3">
    <source>
        <dbReference type="ARBA" id="ARBA00022729"/>
    </source>
</evidence>
<evidence type="ECO:0000259" key="7">
    <source>
        <dbReference type="Pfam" id="PF04234"/>
    </source>
</evidence>
<evidence type="ECO:0000256" key="6">
    <source>
        <dbReference type="SAM" id="SignalP"/>
    </source>
</evidence>
<dbReference type="GO" id="GO:0006825">
    <property type="term" value="P:copper ion transport"/>
    <property type="evidence" value="ECO:0007669"/>
    <property type="project" value="InterPro"/>
</dbReference>
<name>A0A3E0WBP0_9MICO</name>
<evidence type="ECO:0000256" key="5">
    <source>
        <dbReference type="SAM" id="Phobius"/>
    </source>
</evidence>